<evidence type="ECO:0000313" key="5">
    <source>
        <dbReference type="Proteomes" id="UP001157186"/>
    </source>
</evidence>
<dbReference type="Pfam" id="PF00106">
    <property type="entry name" value="adh_short"/>
    <property type="match status" value="1"/>
</dbReference>
<dbReference type="InterPro" id="IPR020904">
    <property type="entry name" value="Sc_DH/Rdtase_CS"/>
</dbReference>
<keyword evidence="2" id="KW-0560">Oxidoreductase</keyword>
<protein>
    <submittedName>
        <fullName evidence="4">Short chain dehydrogenase</fullName>
    </submittedName>
</protein>
<dbReference type="CDD" id="cd05233">
    <property type="entry name" value="SDR_c"/>
    <property type="match status" value="1"/>
</dbReference>
<name>A0ABQ6GNG4_9GAMM</name>
<dbReference type="PRINTS" id="PR00080">
    <property type="entry name" value="SDRFAMILY"/>
</dbReference>
<sequence>MTQITKCLLTGATGGIGKAIAHRLANAGYSLILHGRDSNKLKQLQLELTGTHEVLACDLLVAEQRQKLLTQLKQRADISVLINNAGISAFGLFEHQDSQEIARQLTMNLTIPMQLTHALLSQIEFHQGSIINIGSAFGAIAFPCFTSYSASKFGLRGFSEALSRELANRSVHVGYFAPRTTATAINCAHVDEMNFALGNSVDSPEYVAQQLLTFITKKQKRMSIGWPEKFFARLNGFLPELVDNALAKKLKVICHYLPQLSLTQKKSHQQQESSNEIVK</sequence>
<dbReference type="Proteomes" id="UP001157186">
    <property type="component" value="Unassembled WGS sequence"/>
</dbReference>
<comment type="caution">
    <text evidence="4">The sequence shown here is derived from an EMBL/GenBank/DDBJ whole genome shotgun (WGS) entry which is preliminary data.</text>
</comment>
<organism evidence="4 5">
    <name type="scientific">Thalassotalea insulae</name>
    <dbReference type="NCBI Taxonomy" id="2056778"/>
    <lineage>
        <taxon>Bacteria</taxon>
        <taxon>Pseudomonadati</taxon>
        <taxon>Pseudomonadota</taxon>
        <taxon>Gammaproteobacteria</taxon>
        <taxon>Alteromonadales</taxon>
        <taxon>Colwelliaceae</taxon>
        <taxon>Thalassotalea</taxon>
    </lineage>
</organism>
<dbReference type="PROSITE" id="PS00061">
    <property type="entry name" value="ADH_SHORT"/>
    <property type="match status" value="1"/>
</dbReference>
<evidence type="ECO:0000256" key="1">
    <source>
        <dbReference type="ARBA" id="ARBA00006484"/>
    </source>
</evidence>
<dbReference type="PRINTS" id="PR00081">
    <property type="entry name" value="GDHRDH"/>
</dbReference>
<dbReference type="RefSeq" id="WP_284242931.1">
    <property type="nucleotide sequence ID" value="NZ_BSST01000001.1"/>
</dbReference>
<proteinExistence type="inferred from homology"/>
<reference evidence="4 5" key="1">
    <citation type="submission" date="2023-03" db="EMBL/GenBank/DDBJ databases">
        <title>Draft genome sequence of Thalassotalea insulae KCTC 62186T.</title>
        <authorList>
            <person name="Sawabe T."/>
        </authorList>
    </citation>
    <scope>NUCLEOTIDE SEQUENCE [LARGE SCALE GENOMIC DNA]</scope>
    <source>
        <strain evidence="4 5">KCTC 62186</strain>
    </source>
</reference>
<dbReference type="InterPro" id="IPR002347">
    <property type="entry name" value="SDR_fam"/>
</dbReference>
<gene>
    <name evidence="4" type="ORF">tinsulaeT_04390</name>
</gene>
<dbReference type="InterPro" id="IPR036291">
    <property type="entry name" value="NAD(P)-bd_dom_sf"/>
</dbReference>
<comment type="similarity">
    <text evidence="1 3">Belongs to the short-chain dehydrogenases/reductases (SDR) family.</text>
</comment>
<dbReference type="NCBIfam" id="NF006565">
    <property type="entry name" value="PRK09072.1"/>
    <property type="match status" value="1"/>
</dbReference>
<evidence type="ECO:0000313" key="4">
    <source>
        <dbReference type="EMBL" id="GLX77099.1"/>
    </source>
</evidence>
<dbReference type="Gene3D" id="3.40.50.720">
    <property type="entry name" value="NAD(P)-binding Rossmann-like Domain"/>
    <property type="match status" value="1"/>
</dbReference>
<dbReference type="SUPFAM" id="SSF51735">
    <property type="entry name" value="NAD(P)-binding Rossmann-fold domains"/>
    <property type="match status" value="1"/>
</dbReference>
<evidence type="ECO:0000256" key="2">
    <source>
        <dbReference type="ARBA" id="ARBA00023002"/>
    </source>
</evidence>
<dbReference type="PANTHER" id="PTHR44196:SF1">
    <property type="entry name" value="DEHYDROGENASE_REDUCTASE SDR FAMILY MEMBER 7B"/>
    <property type="match status" value="1"/>
</dbReference>
<accession>A0ABQ6GNG4</accession>
<dbReference type="EMBL" id="BSST01000001">
    <property type="protein sequence ID" value="GLX77099.1"/>
    <property type="molecule type" value="Genomic_DNA"/>
</dbReference>
<evidence type="ECO:0000256" key="3">
    <source>
        <dbReference type="RuleBase" id="RU000363"/>
    </source>
</evidence>
<keyword evidence="5" id="KW-1185">Reference proteome</keyword>
<dbReference type="PANTHER" id="PTHR44196">
    <property type="entry name" value="DEHYDROGENASE/REDUCTASE SDR FAMILY MEMBER 7B"/>
    <property type="match status" value="1"/>
</dbReference>